<dbReference type="AlphaFoldDB" id="A0A8S1MRA2"/>
<accession>A0A8S1MRA2</accession>
<organism evidence="1 2">
    <name type="scientific">Paramecium primaurelia</name>
    <dbReference type="NCBI Taxonomy" id="5886"/>
    <lineage>
        <taxon>Eukaryota</taxon>
        <taxon>Sar</taxon>
        <taxon>Alveolata</taxon>
        <taxon>Ciliophora</taxon>
        <taxon>Intramacronucleata</taxon>
        <taxon>Oligohymenophorea</taxon>
        <taxon>Peniculida</taxon>
        <taxon>Parameciidae</taxon>
        <taxon>Paramecium</taxon>
    </lineage>
</organism>
<protein>
    <submittedName>
        <fullName evidence="1">Uncharacterized protein</fullName>
    </submittedName>
</protein>
<dbReference type="Proteomes" id="UP000688137">
    <property type="component" value="Unassembled WGS sequence"/>
</dbReference>
<proteinExistence type="predicted"/>
<dbReference type="EMBL" id="CAJJDM010000059">
    <property type="protein sequence ID" value="CAD8077394.1"/>
    <property type="molecule type" value="Genomic_DNA"/>
</dbReference>
<name>A0A8S1MRA2_PARPR</name>
<gene>
    <name evidence="1" type="ORF">PPRIM_AZ9-3.1.T0580091</name>
</gene>
<reference evidence="1" key="1">
    <citation type="submission" date="2021-01" db="EMBL/GenBank/DDBJ databases">
        <authorList>
            <consortium name="Genoscope - CEA"/>
            <person name="William W."/>
        </authorList>
    </citation>
    <scope>NUCLEOTIDE SEQUENCE</scope>
</reference>
<evidence type="ECO:0000313" key="2">
    <source>
        <dbReference type="Proteomes" id="UP000688137"/>
    </source>
</evidence>
<evidence type="ECO:0000313" key="1">
    <source>
        <dbReference type="EMBL" id="CAD8077394.1"/>
    </source>
</evidence>
<keyword evidence="2" id="KW-1185">Reference proteome</keyword>
<sequence>MKQAYSIVQDDFEQIKSIQSKWKNQNIKKEKIDDTKRLKLNFIEEQNYDFQLPDVFITTKQYYSKPTKSPRMKQKQSFSFDLEPQSLNLSKNQRNFELSTLESNYKKFKQCCCSIKQSPREENLSQCISITRNYNFQKIDGIKFPESLYIIHKKRRDKLDDIFRNQTCENSISKMKQYEDENKRQQLLKQKKNKQKEYVSRSFLDNAYFSILSINKESRQRVKKVIQYSLPKQSRFQLF</sequence>
<dbReference type="OMA" id="FITTKQY"/>
<comment type="caution">
    <text evidence="1">The sequence shown here is derived from an EMBL/GenBank/DDBJ whole genome shotgun (WGS) entry which is preliminary data.</text>
</comment>